<evidence type="ECO:0000313" key="1">
    <source>
        <dbReference type="Proteomes" id="UP000695000"/>
    </source>
</evidence>
<proteinExistence type="predicted"/>
<dbReference type="PANTHER" id="PTHR31094">
    <property type="entry name" value="RIKEN CDNA 2310061I04 GENE"/>
    <property type="match status" value="1"/>
</dbReference>
<dbReference type="Pfam" id="PF10184">
    <property type="entry name" value="DUF2358"/>
    <property type="match status" value="1"/>
</dbReference>
<dbReference type="GeneID" id="108568125"/>
<accession>A0ABM1NCJ6</accession>
<reference evidence="2" key="1">
    <citation type="submission" date="2025-08" db="UniProtKB">
        <authorList>
            <consortium name="RefSeq"/>
        </authorList>
    </citation>
    <scope>IDENTIFICATION</scope>
    <source>
        <tissue evidence="2">Whole Larva</tissue>
    </source>
</reference>
<dbReference type="PANTHER" id="PTHR31094:SF2">
    <property type="entry name" value="RIKEN CDNA 2310061I04 GENE"/>
    <property type="match status" value="1"/>
</dbReference>
<gene>
    <name evidence="2" type="primary">LOC108568125</name>
</gene>
<sequence>MAMGFRQFGISFINLSTFSLKHQHVIRNICSPKCYSLPIKINQFSCSQYSQYTLANEFKVGNIDVDNHINTNDDNFVLRVVDIKKQEIVHRGSQPNLPNEKPSDGQLEMVYRTLSESLPKLFVQPLDYSIYHQDIIFENNIRGTQTVGIFPYVKQMSLLRVLGHLKYAYVKLEIIKITKNPEDSSIKVRWRIRGVSGLKVMILFWKYKLWNYKGIFDKSENWYDGFSSFYVNGDGQIVKHVADKMMPDSDSIDQSVKAPIDSAKLALIVGVLPRFSDLLYVRL</sequence>
<name>A0ABM1NCJ6_NICVS</name>
<dbReference type="Proteomes" id="UP000695000">
    <property type="component" value="Unplaced"/>
</dbReference>
<dbReference type="RefSeq" id="XP_017784546.1">
    <property type="nucleotide sequence ID" value="XM_017929057.1"/>
</dbReference>
<evidence type="ECO:0000313" key="2">
    <source>
        <dbReference type="RefSeq" id="XP_017784546.1"/>
    </source>
</evidence>
<organism evidence="1 2">
    <name type="scientific">Nicrophorus vespilloides</name>
    <name type="common">Boreal carrion beetle</name>
    <dbReference type="NCBI Taxonomy" id="110193"/>
    <lineage>
        <taxon>Eukaryota</taxon>
        <taxon>Metazoa</taxon>
        <taxon>Ecdysozoa</taxon>
        <taxon>Arthropoda</taxon>
        <taxon>Hexapoda</taxon>
        <taxon>Insecta</taxon>
        <taxon>Pterygota</taxon>
        <taxon>Neoptera</taxon>
        <taxon>Endopterygota</taxon>
        <taxon>Coleoptera</taxon>
        <taxon>Polyphaga</taxon>
        <taxon>Staphyliniformia</taxon>
        <taxon>Silphidae</taxon>
        <taxon>Nicrophorinae</taxon>
        <taxon>Nicrophorus</taxon>
    </lineage>
</organism>
<keyword evidence="1" id="KW-1185">Reference proteome</keyword>
<dbReference type="InterPro" id="IPR018790">
    <property type="entry name" value="DUF2358"/>
</dbReference>
<protein>
    <submittedName>
        <fullName evidence="2">Uncharacterized protein C6orf136 homolog</fullName>
    </submittedName>
</protein>